<evidence type="ECO:0000313" key="2">
    <source>
        <dbReference type="Proteomes" id="UP001614338"/>
    </source>
</evidence>
<comment type="caution">
    <text evidence="1">The sequence shown here is derived from an EMBL/GenBank/DDBJ whole genome shotgun (WGS) entry which is preliminary data.</text>
</comment>
<dbReference type="Proteomes" id="UP001614338">
    <property type="component" value="Unassembled WGS sequence"/>
</dbReference>
<accession>A0ABW8BNN3</accession>
<dbReference type="Pfam" id="PF07867">
    <property type="entry name" value="DUF1654"/>
    <property type="match status" value="1"/>
</dbReference>
<proteinExistence type="predicted"/>
<dbReference type="EMBL" id="JBITWC010000003">
    <property type="protein sequence ID" value="MFI8748834.1"/>
    <property type="molecule type" value="Genomic_DNA"/>
</dbReference>
<sequence length="77" mass="8713">MMSEKTYAALVERVKRKINSPAAQSENCTEIQRQPDDAAEDWARLLADLGTVENVTMVPLDETAEHVRIRWNPAEAM</sequence>
<protein>
    <submittedName>
        <fullName evidence="1">DUF1654 domain-containing protein</fullName>
    </submittedName>
</protein>
<dbReference type="InterPro" id="IPR012449">
    <property type="entry name" value="Phage_F116_Orf28"/>
</dbReference>
<gene>
    <name evidence="1" type="ORF">ACIGG6_02345</name>
</gene>
<reference evidence="1 2" key="1">
    <citation type="submission" date="2024-10" db="EMBL/GenBank/DDBJ databases">
        <title>The Natural Products Discovery Center: Release of the First 8490 Sequenced Strains for Exploring Actinobacteria Biosynthetic Diversity.</title>
        <authorList>
            <person name="Kalkreuter E."/>
            <person name="Kautsar S.A."/>
            <person name="Yang D."/>
            <person name="Bader C.D."/>
            <person name="Teijaro C.N."/>
            <person name="Fluegel L."/>
            <person name="Davis C.M."/>
            <person name="Simpson J.R."/>
            <person name="Lauterbach L."/>
            <person name="Steele A.D."/>
            <person name="Gui C."/>
            <person name="Meng S."/>
            <person name="Li G."/>
            <person name="Viehrig K."/>
            <person name="Ye F."/>
            <person name="Su P."/>
            <person name="Kiefer A.F."/>
            <person name="Nichols A."/>
            <person name="Cepeda A.J."/>
            <person name="Yan W."/>
            <person name="Fan B."/>
            <person name="Jiang Y."/>
            <person name="Adhikari A."/>
            <person name="Zheng C.-J."/>
            <person name="Schuster L."/>
            <person name="Cowan T.M."/>
            <person name="Smanski M.J."/>
            <person name="Chevrette M.G."/>
            <person name="De Carvalho L.P.S."/>
            <person name="Shen B."/>
        </authorList>
    </citation>
    <scope>NUCLEOTIDE SEQUENCE [LARGE SCALE GENOMIC DNA]</scope>
    <source>
        <strain evidence="1 2">NPDC077409</strain>
    </source>
</reference>
<evidence type="ECO:0000313" key="1">
    <source>
        <dbReference type="EMBL" id="MFI8748834.1"/>
    </source>
</evidence>
<dbReference type="RefSeq" id="WP_399841846.1">
    <property type="nucleotide sequence ID" value="NZ_JBITWC010000003.1"/>
</dbReference>
<keyword evidence="2" id="KW-1185">Reference proteome</keyword>
<name>A0ABW8BNN3_9GAMM</name>
<organism evidence="1 2">
    <name type="scientific">Vreelandella lionensis</name>
    <dbReference type="NCBI Taxonomy" id="1144478"/>
    <lineage>
        <taxon>Bacteria</taxon>
        <taxon>Pseudomonadati</taxon>
        <taxon>Pseudomonadota</taxon>
        <taxon>Gammaproteobacteria</taxon>
        <taxon>Oceanospirillales</taxon>
        <taxon>Halomonadaceae</taxon>
        <taxon>Vreelandella</taxon>
    </lineage>
</organism>